<organism evidence="1 2">
    <name type="scientific">Chiloscyllium punctatum</name>
    <name type="common">Brownbanded bambooshark</name>
    <name type="synonym">Hemiscyllium punctatum</name>
    <dbReference type="NCBI Taxonomy" id="137246"/>
    <lineage>
        <taxon>Eukaryota</taxon>
        <taxon>Metazoa</taxon>
        <taxon>Chordata</taxon>
        <taxon>Craniata</taxon>
        <taxon>Vertebrata</taxon>
        <taxon>Chondrichthyes</taxon>
        <taxon>Elasmobranchii</taxon>
        <taxon>Galeomorphii</taxon>
        <taxon>Galeoidea</taxon>
        <taxon>Orectolobiformes</taxon>
        <taxon>Hemiscylliidae</taxon>
        <taxon>Chiloscyllium</taxon>
    </lineage>
</organism>
<feature type="non-terminal residue" evidence="1">
    <location>
        <position position="186"/>
    </location>
</feature>
<dbReference type="AlphaFoldDB" id="A0A401TMI4"/>
<gene>
    <name evidence="1" type="ORF">chiPu_0027990</name>
</gene>
<keyword evidence="2" id="KW-1185">Reference proteome</keyword>
<name>A0A401TMI4_CHIPU</name>
<comment type="caution">
    <text evidence="1">The sequence shown here is derived from an EMBL/GenBank/DDBJ whole genome shotgun (WGS) entry which is preliminary data.</text>
</comment>
<accession>A0A401TMI4</accession>
<evidence type="ECO:0000313" key="1">
    <source>
        <dbReference type="EMBL" id="GCC43798.1"/>
    </source>
</evidence>
<dbReference type="Proteomes" id="UP000287033">
    <property type="component" value="Unassembled WGS sequence"/>
</dbReference>
<protein>
    <submittedName>
        <fullName evidence="1">Uncharacterized protein</fullName>
    </submittedName>
</protein>
<dbReference type="EMBL" id="BEZZ01119637">
    <property type="protein sequence ID" value="GCC43798.1"/>
    <property type="molecule type" value="Genomic_DNA"/>
</dbReference>
<reference evidence="1 2" key="1">
    <citation type="journal article" date="2018" name="Nat. Ecol. Evol.">
        <title>Shark genomes provide insights into elasmobranch evolution and the origin of vertebrates.</title>
        <authorList>
            <person name="Hara Y"/>
            <person name="Yamaguchi K"/>
            <person name="Onimaru K"/>
            <person name="Kadota M"/>
            <person name="Koyanagi M"/>
            <person name="Keeley SD"/>
            <person name="Tatsumi K"/>
            <person name="Tanaka K"/>
            <person name="Motone F"/>
            <person name="Kageyama Y"/>
            <person name="Nozu R"/>
            <person name="Adachi N"/>
            <person name="Nishimura O"/>
            <person name="Nakagawa R"/>
            <person name="Tanegashima C"/>
            <person name="Kiyatake I"/>
            <person name="Matsumoto R"/>
            <person name="Murakumo K"/>
            <person name="Nishida K"/>
            <person name="Terakita A"/>
            <person name="Kuratani S"/>
            <person name="Sato K"/>
            <person name="Hyodo S Kuraku.S."/>
        </authorList>
    </citation>
    <scope>NUCLEOTIDE SEQUENCE [LARGE SCALE GENOMIC DNA]</scope>
</reference>
<sequence length="186" mass="20500">MLAGCNSGDLTCDSPQVTTVVTDIAMKGKGSMYTAARTALPSVVDPSTWSTLEAEAKQISRKIQAAKVRCGNSSMVCEDMSVTPTLAAFRNINYNGSRPMTAAEVAYYSSNFLPLFDQLRSLQDKRKAIQEEARIKEETQLAEFDKSVRYELGLIRPQQKNEQTGAIACEGRLSMHASTGTWYREV</sequence>
<evidence type="ECO:0000313" key="2">
    <source>
        <dbReference type="Proteomes" id="UP000287033"/>
    </source>
</evidence>
<proteinExistence type="predicted"/>